<feature type="compositionally biased region" description="Basic and acidic residues" evidence="1">
    <location>
        <begin position="472"/>
        <end position="488"/>
    </location>
</feature>
<dbReference type="Pfam" id="PF05833">
    <property type="entry name" value="NFACT_N"/>
    <property type="match status" value="1"/>
</dbReference>
<dbReference type="Gene3D" id="2.30.310.10">
    <property type="entry name" value="ibrinogen binding protein from staphylococcus aureus domain"/>
    <property type="match status" value="1"/>
</dbReference>
<dbReference type="GO" id="GO:0000049">
    <property type="term" value="F:tRNA binding"/>
    <property type="evidence" value="ECO:0007669"/>
    <property type="project" value="TreeGrafter"/>
</dbReference>
<dbReference type="GO" id="GO:1990112">
    <property type="term" value="C:RQC complex"/>
    <property type="evidence" value="ECO:0007669"/>
    <property type="project" value="TreeGrafter"/>
</dbReference>
<gene>
    <name evidence="2" type="ORF">AVDCRST_MAG88-1453</name>
</gene>
<protein>
    <submittedName>
        <fullName evidence="2">Fibronectin/fibrinogen-binding protein</fullName>
    </submittedName>
</protein>
<proteinExistence type="predicted"/>
<dbReference type="EMBL" id="CADCWM010000453">
    <property type="protein sequence ID" value="CAA9560376.1"/>
    <property type="molecule type" value="Genomic_DNA"/>
</dbReference>
<evidence type="ECO:0000256" key="1">
    <source>
        <dbReference type="SAM" id="MobiDB-lite"/>
    </source>
</evidence>
<dbReference type="PANTHER" id="PTHR15239:SF6">
    <property type="entry name" value="RIBOSOME QUALITY CONTROL COMPLEX SUBUNIT NEMF"/>
    <property type="match status" value="1"/>
</dbReference>
<name>A0A6J4UWJ8_9BACT</name>
<sequence length="624" mass="68032">MYDALTLAAIVDELNDTILDGRVQRVLLLDPLTFGLEFYAEGARHQLLFGAGARDARIHLVGEGRLTGDAARVTPLLLLLRKYARGARLVRVYQGDPLERVVFLRFAKFFALAGAAGAESDDEGDEEGEPVEGELVETTLAVEIMGRHSNLVLIGEDGRVLDSAKRVPPRLSRVRPVLPRGAYEPVPPQEKADPRVIDPAALGALLAAEPGAPLGGVLVGALRGLSPQVAREVVFRAAGSARAKAGDAIGREETIRRALDEIYAPLRTGAWAPCLYRRPAADAPMGDEGAGGEAPVAFSPFQLFHLRDLTEERAESISAVAERFFGATERVQAHAQRKEALAALIRQERERLLARQRSLEGEAARAEEAERWRRWGEAIYAWAWSLKPGQRELIADDLTVPLDPARSPSENAQEYFERYRKAQSAAANLPALLVEARTTGQYLDQLLTLLALAERFDEIAALDREWRDWREGRGARGEGGGRKGEGRRAKGTGGGGEARPTTLRARGGHRIFVGHTGAQNDAVTFDIAAPDDTWLHSRGVPGAHVIVKWAGGEPDDAVLQAAAELAAHYSAGREAGRVEVDYAPRRDVRKIKGAGPGMVTYRNERTVRVEPRGEDDLRRRGLLE</sequence>
<dbReference type="AlphaFoldDB" id="A0A6J4UWJ8"/>
<feature type="region of interest" description="Disordered" evidence="1">
    <location>
        <begin position="472"/>
        <end position="502"/>
    </location>
</feature>
<organism evidence="2">
    <name type="scientific">uncultured Thermomicrobiales bacterium</name>
    <dbReference type="NCBI Taxonomy" id="1645740"/>
    <lineage>
        <taxon>Bacteria</taxon>
        <taxon>Pseudomonadati</taxon>
        <taxon>Thermomicrobiota</taxon>
        <taxon>Thermomicrobia</taxon>
        <taxon>Thermomicrobiales</taxon>
        <taxon>environmental samples</taxon>
    </lineage>
</organism>
<dbReference type="GO" id="GO:0072344">
    <property type="term" value="P:rescue of stalled ribosome"/>
    <property type="evidence" value="ECO:0007669"/>
    <property type="project" value="TreeGrafter"/>
</dbReference>
<dbReference type="InterPro" id="IPR051608">
    <property type="entry name" value="RQC_Subunit_NEMF"/>
</dbReference>
<dbReference type="PANTHER" id="PTHR15239">
    <property type="entry name" value="NUCLEAR EXPORT MEDIATOR FACTOR NEMF"/>
    <property type="match status" value="1"/>
</dbReference>
<reference evidence="2" key="1">
    <citation type="submission" date="2020-02" db="EMBL/GenBank/DDBJ databases">
        <authorList>
            <person name="Meier V. D."/>
        </authorList>
    </citation>
    <scope>NUCLEOTIDE SEQUENCE</scope>
    <source>
        <strain evidence="2">AVDCRST_MAG88</strain>
    </source>
</reference>
<evidence type="ECO:0000313" key="2">
    <source>
        <dbReference type="EMBL" id="CAA9560376.1"/>
    </source>
</evidence>
<dbReference type="GO" id="GO:0043023">
    <property type="term" value="F:ribosomal large subunit binding"/>
    <property type="evidence" value="ECO:0007669"/>
    <property type="project" value="TreeGrafter"/>
</dbReference>
<accession>A0A6J4UWJ8</accession>